<feature type="domain" description="PH" evidence="3">
    <location>
        <begin position="9"/>
        <end position="131"/>
    </location>
</feature>
<dbReference type="InterPro" id="IPR057529">
    <property type="entry name" value="MRCK/ROCK_PH"/>
</dbReference>
<gene>
    <name evidence="5" type="primary">CDC42BPA_2</name>
    <name evidence="5" type="ORF">EYF80_003862</name>
</gene>
<dbReference type="FunFam" id="2.30.29.30:FF:000032">
    <property type="entry name" value="Non-specific serine/threonine protein kinase"/>
    <property type="match status" value="1"/>
</dbReference>
<dbReference type="InterPro" id="IPR050839">
    <property type="entry name" value="Rho-assoc_Ser/Thr_Kinase"/>
</dbReference>
<dbReference type="Pfam" id="PF25346">
    <property type="entry name" value="PH_MRCK"/>
    <property type="match status" value="1"/>
</dbReference>
<dbReference type="InterPro" id="IPR011993">
    <property type="entry name" value="PH-like_dom_sf"/>
</dbReference>
<dbReference type="GO" id="GO:0005737">
    <property type="term" value="C:cytoplasm"/>
    <property type="evidence" value="ECO:0007669"/>
    <property type="project" value="TreeGrafter"/>
</dbReference>
<dbReference type="SMART" id="SM00233">
    <property type="entry name" value="PH"/>
    <property type="match status" value="1"/>
</dbReference>
<keyword evidence="2 5" id="KW-0418">Kinase</keyword>
<dbReference type="Proteomes" id="UP000314294">
    <property type="component" value="Unassembled WGS sequence"/>
</dbReference>
<dbReference type="PROSITE" id="PS50003">
    <property type="entry name" value="PH_DOMAIN"/>
    <property type="match status" value="1"/>
</dbReference>
<evidence type="ECO:0000313" key="6">
    <source>
        <dbReference type="Proteomes" id="UP000314294"/>
    </source>
</evidence>
<name>A0A4Z2J8I7_9TELE</name>
<protein>
    <submittedName>
        <fullName evidence="5">Serine/threonine-protein kinase MRCK alpha</fullName>
    </submittedName>
</protein>
<dbReference type="SUPFAM" id="SSF50729">
    <property type="entry name" value="PH domain-like"/>
    <property type="match status" value="1"/>
</dbReference>
<dbReference type="CDD" id="cd01243">
    <property type="entry name" value="PH_MRCK"/>
    <property type="match status" value="1"/>
</dbReference>
<evidence type="ECO:0000256" key="1">
    <source>
        <dbReference type="ARBA" id="ARBA00022527"/>
    </source>
</evidence>
<keyword evidence="6" id="KW-1185">Reference proteome</keyword>
<dbReference type="Pfam" id="PF00780">
    <property type="entry name" value="CNH"/>
    <property type="match status" value="1"/>
</dbReference>
<dbReference type="Gene3D" id="2.30.29.30">
    <property type="entry name" value="Pleckstrin-homology domain (PH domain)/Phosphotyrosine-binding domain (PTB)"/>
    <property type="match status" value="1"/>
</dbReference>
<evidence type="ECO:0000313" key="5">
    <source>
        <dbReference type="EMBL" id="TNN86018.1"/>
    </source>
</evidence>
<sequence>MSPLSSPHSRLLTRVLVSQVPKPTGVKKGWQRAMAVVCDFKLFLYELGEGKATQPSVVVSQVIDMRDEEFSVSSVLASDVIHASRKDIPCIFRVTASQLSHSSNHKPSILILADSDQERNKWVGLLNELHRILKKNKLKERFVYVPKEAYDSTLPLIKTTQSAAIIDHERVALGNEEGLFVIHVTKDEIVRVGDNKKVHHIDLILQEQLLAVISGRNRHVRLFPTQALDGRETESYKLAETKGCQTVVSGPVRNGSLTCLCVAMKRQIICYEVNKSKGRHRRLREVQAPGPIQWMGLLSERLYVGYQSGFTRYRYSTCPQRRRRVTPSTCDVAYSSAALPSVHGDMAPVNLLHHEDHTLAFIPQQSLDALCAVEISSKELLLCFNAIGVYVDSQGRRSRQQELMWPAFPNSACYNAPYLSVYSENAVDVFDVNTMEWIQTIPLKKVRALNIDGSLNLLGLETVRLIYFRNKMAGKNSLNTP</sequence>
<reference evidence="5 6" key="1">
    <citation type="submission" date="2019-03" db="EMBL/GenBank/DDBJ databases">
        <title>First draft genome of Liparis tanakae, snailfish: a comprehensive survey of snailfish specific genes.</title>
        <authorList>
            <person name="Kim W."/>
            <person name="Song I."/>
            <person name="Jeong J.-H."/>
            <person name="Kim D."/>
            <person name="Kim S."/>
            <person name="Ryu S."/>
            <person name="Song J.Y."/>
            <person name="Lee S.K."/>
        </authorList>
    </citation>
    <scope>NUCLEOTIDE SEQUENCE [LARGE SCALE GENOMIC DNA]</scope>
    <source>
        <tissue evidence="5">Muscle</tissue>
    </source>
</reference>
<dbReference type="PANTHER" id="PTHR22988:SF31">
    <property type="entry name" value="SERINE_THREONINE-PROTEIN KINASE MRCK ALPHA"/>
    <property type="match status" value="1"/>
</dbReference>
<evidence type="ECO:0000256" key="2">
    <source>
        <dbReference type="ARBA" id="ARBA00022777"/>
    </source>
</evidence>
<dbReference type="GO" id="GO:0042641">
    <property type="term" value="C:actomyosin"/>
    <property type="evidence" value="ECO:0007669"/>
    <property type="project" value="TreeGrafter"/>
</dbReference>
<evidence type="ECO:0000259" key="4">
    <source>
        <dbReference type="PROSITE" id="PS50219"/>
    </source>
</evidence>
<comment type="caution">
    <text evidence="5">The sequence shown here is derived from an EMBL/GenBank/DDBJ whole genome shotgun (WGS) entry which is preliminary data.</text>
</comment>
<keyword evidence="2 5" id="KW-0808">Transferase</keyword>
<evidence type="ECO:0000259" key="3">
    <source>
        <dbReference type="PROSITE" id="PS50003"/>
    </source>
</evidence>
<dbReference type="AlphaFoldDB" id="A0A4Z2J8I7"/>
<accession>A0A4Z2J8I7</accession>
<dbReference type="PROSITE" id="PS50219">
    <property type="entry name" value="CNH"/>
    <property type="match status" value="1"/>
</dbReference>
<feature type="domain" description="CNH" evidence="4">
    <location>
        <begin position="157"/>
        <end position="456"/>
    </location>
</feature>
<organism evidence="5 6">
    <name type="scientific">Liparis tanakae</name>
    <name type="common">Tanaka's snailfish</name>
    <dbReference type="NCBI Taxonomy" id="230148"/>
    <lineage>
        <taxon>Eukaryota</taxon>
        <taxon>Metazoa</taxon>
        <taxon>Chordata</taxon>
        <taxon>Craniata</taxon>
        <taxon>Vertebrata</taxon>
        <taxon>Euteleostomi</taxon>
        <taxon>Actinopterygii</taxon>
        <taxon>Neopterygii</taxon>
        <taxon>Teleostei</taxon>
        <taxon>Neoteleostei</taxon>
        <taxon>Acanthomorphata</taxon>
        <taxon>Eupercaria</taxon>
        <taxon>Perciformes</taxon>
        <taxon>Cottioidei</taxon>
        <taxon>Cottales</taxon>
        <taxon>Liparidae</taxon>
        <taxon>Liparis</taxon>
    </lineage>
</organism>
<proteinExistence type="predicted"/>
<dbReference type="OrthoDB" id="10047816at2759"/>
<dbReference type="InterPro" id="IPR001849">
    <property type="entry name" value="PH_domain"/>
</dbReference>
<dbReference type="GO" id="GO:0004674">
    <property type="term" value="F:protein serine/threonine kinase activity"/>
    <property type="evidence" value="ECO:0007669"/>
    <property type="project" value="UniProtKB-KW"/>
</dbReference>
<keyword evidence="1" id="KW-0723">Serine/threonine-protein kinase</keyword>
<dbReference type="GO" id="GO:0031032">
    <property type="term" value="P:actomyosin structure organization"/>
    <property type="evidence" value="ECO:0007669"/>
    <property type="project" value="TreeGrafter"/>
</dbReference>
<dbReference type="SMART" id="SM00036">
    <property type="entry name" value="CNH"/>
    <property type="match status" value="1"/>
</dbReference>
<dbReference type="EMBL" id="SRLO01000018">
    <property type="protein sequence ID" value="TNN86018.1"/>
    <property type="molecule type" value="Genomic_DNA"/>
</dbReference>
<dbReference type="PANTHER" id="PTHR22988">
    <property type="entry name" value="MYOTONIC DYSTROPHY S/T KINASE-RELATED"/>
    <property type="match status" value="1"/>
</dbReference>
<dbReference type="SUPFAM" id="SSF69322">
    <property type="entry name" value="Tricorn protease domain 2"/>
    <property type="match status" value="1"/>
</dbReference>
<dbReference type="InterPro" id="IPR001180">
    <property type="entry name" value="CNH_dom"/>
</dbReference>